<gene>
    <name evidence="1" type="ORF">PI23P_06675</name>
</gene>
<dbReference type="STRING" id="313594.PI23P_06675"/>
<dbReference type="HOGENOM" id="CLU_2846056_0_0_10"/>
<organism evidence="1 2">
    <name type="scientific">Polaribacter irgensii 23-P</name>
    <dbReference type="NCBI Taxonomy" id="313594"/>
    <lineage>
        <taxon>Bacteria</taxon>
        <taxon>Pseudomonadati</taxon>
        <taxon>Bacteroidota</taxon>
        <taxon>Flavobacteriia</taxon>
        <taxon>Flavobacteriales</taxon>
        <taxon>Flavobacteriaceae</taxon>
    </lineage>
</organism>
<accession>A4BYP4</accession>
<reference evidence="1 2" key="1">
    <citation type="submission" date="2006-02" db="EMBL/GenBank/DDBJ databases">
        <authorList>
            <person name="Murray A."/>
            <person name="Staley J."/>
            <person name="Ferriera S."/>
            <person name="Johnson J."/>
            <person name="Kravitz S."/>
            <person name="Halpern A."/>
            <person name="Remington K."/>
            <person name="Beeson K."/>
            <person name="Tran B."/>
            <person name="Rogers Y.-H."/>
            <person name="Friedman R."/>
            <person name="Venter J.C."/>
        </authorList>
    </citation>
    <scope>NUCLEOTIDE SEQUENCE [LARGE SCALE GENOMIC DNA]</scope>
    <source>
        <strain evidence="1 2">23-P</strain>
    </source>
</reference>
<protein>
    <submittedName>
        <fullName evidence="1">Uncharacterized protein</fullName>
    </submittedName>
</protein>
<evidence type="ECO:0000313" key="1">
    <source>
        <dbReference type="EMBL" id="EAR12287.1"/>
    </source>
</evidence>
<dbReference type="OrthoDB" id="9809780at2"/>
<name>A4BYP4_9FLAO</name>
<proteinExistence type="predicted"/>
<dbReference type="AlphaFoldDB" id="A4BYP4"/>
<comment type="caution">
    <text evidence="1">The sequence shown here is derived from an EMBL/GenBank/DDBJ whole genome shotgun (WGS) entry which is preliminary data.</text>
</comment>
<dbReference type="Proteomes" id="UP000003053">
    <property type="component" value="Unassembled WGS sequence"/>
</dbReference>
<dbReference type="EMBL" id="AAOG01000002">
    <property type="protein sequence ID" value="EAR12287.1"/>
    <property type="molecule type" value="Genomic_DNA"/>
</dbReference>
<sequence>MLNEAFRYEDLQENSIYISGEADANFDANDFILFCARGPNSWDLKKGIKHQNIVRIFIQTRRIIL</sequence>
<evidence type="ECO:0000313" key="2">
    <source>
        <dbReference type="Proteomes" id="UP000003053"/>
    </source>
</evidence>
<keyword evidence="2" id="KW-1185">Reference proteome</keyword>